<dbReference type="CDD" id="cd00383">
    <property type="entry name" value="trans_reg_C"/>
    <property type="match status" value="1"/>
</dbReference>
<keyword evidence="1 2" id="KW-0238">DNA-binding</keyword>
<dbReference type="Proteomes" id="UP000375525">
    <property type="component" value="Unassembled WGS sequence"/>
</dbReference>
<dbReference type="InterPro" id="IPR016032">
    <property type="entry name" value="Sig_transdc_resp-reg_C-effctor"/>
</dbReference>
<dbReference type="GO" id="GO:0003677">
    <property type="term" value="F:DNA binding"/>
    <property type="evidence" value="ECO:0007669"/>
    <property type="project" value="UniProtKB-UniRule"/>
</dbReference>
<organism evidence="4 5">
    <name type="scientific">Pseudomonas fluorescens</name>
    <dbReference type="NCBI Taxonomy" id="294"/>
    <lineage>
        <taxon>Bacteria</taxon>
        <taxon>Pseudomonadati</taxon>
        <taxon>Pseudomonadota</taxon>
        <taxon>Gammaproteobacteria</taxon>
        <taxon>Pseudomonadales</taxon>
        <taxon>Pseudomonadaceae</taxon>
        <taxon>Pseudomonas</taxon>
    </lineage>
</organism>
<dbReference type="Gene3D" id="1.10.10.10">
    <property type="entry name" value="Winged helix-like DNA-binding domain superfamily/Winged helix DNA-binding domain"/>
    <property type="match status" value="1"/>
</dbReference>
<dbReference type="AlphaFoldDB" id="A0A5E7GCN3"/>
<dbReference type="SUPFAM" id="SSF46894">
    <property type="entry name" value="C-terminal effector domain of the bipartite response regulators"/>
    <property type="match status" value="1"/>
</dbReference>
<feature type="domain" description="OmpR/PhoB-type" evidence="3">
    <location>
        <begin position="10"/>
        <end position="104"/>
    </location>
</feature>
<evidence type="ECO:0000313" key="4">
    <source>
        <dbReference type="EMBL" id="VVO48632.1"/>
    </source>
</evidence>
<proteinExistence type="predicted"/>
<name>A0A5E7GCN3_PSEFL</name>
<evidence type="ECO:0000313" key="5">
    <source>
        <dbReference type="Proteomes" id="UP000375525"/>
    </source>
</evidence>
<dbReference type="GO" id="GO:0000160">
    <property type="term" value="P:phosphorelay signal transduction system"/>
    <property type="evidence" value="ECO:0007669"/>
    <property type="project" value="InterPro"/>
</dbReference>
<evidence type="ECO:0000259" key="3">
    <source>
        <dbReference type="PROSITE" id="PS51755"/>
    </source>
</evidence>
<dbReference type="PROSITE" id="PS51755">
    <property type="entry name" value="OMPR_PHOB"/>
    <property type="match status" value="1"/>
</dbReference>
<dbReference type="RefSeq" id="WP_191624621.1">
    <property type="nucleotide sequence ID" value="NZ_CABVIH010000001.1"/>
</dbReference>
<reference evidence="4 5" key="1">
    <citation type="submission" date="2019-09" db="EMBL/GenBank/DDBJ databases">
        <authorList>
            <person name="Chandra G."/>
            <person name="Truman W A."/>
        </authorList>
    </citation>
    <scope>NUCLEOTIDE SEQUENCE [LARGE SCALE GENOMIC DNA]</scope>
    <source>
        <strain evidence="4">PS880</strain>
    </source>
</reference>
<dbReference type="SMART" id="SM00862">
    <property type="entry name" value="Trans_reg_C"/>
    <property type="match status" value="1"/>
</dbReference>
<accession>A0A5E7GCN3</accession>
<dbReference type="EMBL" id="CABVIH010000001">
    <property type="protein sequence ID" value="VVO48632.1"/>
    <property type="molecule type" value="Genomic_DNA"/>
</dbReference>
<feature type="DNA-binding region" description="OmpR/PhoB-type" evidence="2">
    <location>
        <begin position="10"/>
        <end position="104"/>
    </location>
</feature>
<dbReference type="Pfam" id="PF00486">
    <property type="entry name" value="Trans_reg_C"/>
    <property type="match status" value="1"/>
</dbReference>
<dbReference type="InterPro" id="IPR036388">
    <property type="entry name" value="WH-like_DNA-bd_sf"/>
</dbReference>
<dbReference type="GO" id="GO:0006355">
    <property type="term" value="P:regulation of DNA-templated transcription"/>
    <property type="evidence" value="ECO:0007669"/>
    <property type="project" value="InterPro"/>
</dbReference>
<gene>
    <name evidence="4" type="primary">hilA</name>
    <name evidence="4" type="ORF">PS880_00181</name>
</gene>
<sequence length="276" mass="29935">MDRVCNKISTLSYTFGLWTLRYDGLLFYDGKVLHVPPKELRVLRVLLGDAGVLVSKDQLLDSVWPGGEVSEESLTRCICALRKLLGVNRDYIKTIYGKGYCFTGSVVLSALPPHVSDSKRAPSLLVLPFDVDGCNGGGRLHRELVRQLAKAFGRTLVVMPVVLTSSGLSGGSSLDLITRLKPDFYLGLNCVLRSGCLELSIELVRGQDHSLVHAESMVTTGDCCDVAQLLAETIARQLPGAVTVRSPYVCSPFANGYLSGFSGRQADDVVRLETAL</sequence>
<protein>
    <submittedName>
        <fullName evidence="4">Transcriptional regulator HilA</fullName>
    </submittedName>
</protein>
<dbReference type="InterPro" id="IPR001867">
    <property type="entry name" value="OmpR/PhoB-type_DNA-bd"/>
</dbReference>
<evidence type="ECO:0000256" key="2">
    <source>
        <dbReference type="PROSITE-ProRule" id="PRU01091"/>
    </source>
</evidence>
<evidence type="ECO:0000256" key="1">
    <source>
        <dbReference type="ARBA" id="ARBA00023125"/>
    </source>
</evidence>